<evidence type="ECO:0000313" key="6">
    <source>
        <dbReference type="Proteomes" id="UP001168821"/>
    </source>
</evidence>
<feature type="region of interest" description="Disordered" evidence="3">
    <location>
        <begin position="436"/>
        <end position="461"/>
    </location>
</feature>
<keyword evidence="6" id="KW-1185">Reference proteome</keyword>
<keyword evidence="1" id="KW-0433">Leucine-rich repeat</keyword>
<feature type="region of interest" description="Disordered" evidence="3">
    <location>
        <begin position="349"/>
        <end position="369"/>
    </location>
</feature>
<evidence type="ECO:0000256" key="4">
    <source>
        <dbReference type="SAM" id="Phobius"/>
    </source>
</evidence>
<keyword evidence="4" id="KW-0472">Membrane</keyword>
<dbReference type="InterPro" id="IPR032675">
    <property type="entry name" value="LRR_dom_sf"/>
</dbReference>
<feature type="transmembrane region" description="Helical" evidence="4">
    <location>
        <begin position="410"/>
        <end position="430"/>
    </location>
</feature>
<name>A0AA38M0Q1_9CUCU</name>
<dbReference type="Gene3D" id="3.80.10.10">
    <property type="entry name" value="Ribonuclease Inhibitor"/>
    <property type="match status" value="1"/>
</dbReference>
<keyword evidence="4" id="KW-0812">Transmembrane</keyword>
<feature type="region of interest" description="Disordered" evidence="3">
    <location>
        <begin position="474"/>
        <end position="529"/>
    </location>
</feature>
<evidence type="ECO:0000256" key="1">
    <source>
        <dbReference type="ARBA" id="ARBA00022614"/>
    </source>
</evidence>
<gene>
    <name evidence="5" type="ORF">Zmor_002789</name>
</gene>
<dbReference type="PANTHER" id="PTHR24366:SF96">
    <property type="entry name" value="LEUCINE RICH REPEAT CONTAINING 53"/>
    <property type="match status" value="1"/>
</dbReference>
<feature type="compositionally biased region" description="Basic residues" evidence="3">
    <location>
        <begin position="436"/>
        <end position="446"/>
    </location>
</feature>
<dbReference type="EMBL" id="JALNTZ010000010">
    <property type="protein sequence ID" value="KAJ3639428.1"/>
    <property type="molecule type" value="Genomic_DNA"/>
</dbReference>
<accession>A0AA38M0Q1</accession>
<dbReference type="SUPFAM" id="SSF52075">
    <property type="entry name" value="Outer arm dynein light chain 1"/>
    <property type="match status" value="1"/>
</dbReference>
<comment type="caution">
    <text evidence="5">The sequence shown here is derived from an EMBL/GenBank/DDBJ whole genome shotgun (WGS) entry which is preliminary data.</text>
</comment>
<evidence type="ECO:0000256" key="3">
    <source>
        <dbReference type="SAM" id="MobiDB-lite"/>
    </source>
</evidence>
<dbReference type="PROSITE" id="PS51450">
    <property type="entry name" value="LRR"/>
    <property type="match status" value="1"/>
</dbReference>
<dbReference type="Proteomes" id="UP001168821">
    <property type="component" value="Unassembled WGS sequence"/>
</dbReference>
<keyword evidence="2" id="KW-0677">Repeat</keyword>
<dbReference type="InterPro" id="IPR001611">
    <property type="entry name" value="Leu-rich_rpt"/>
</dbReference>
<dbReference type="AlphaFoldDB" id="A0AA38M0Q1"/>
<proteinExistence type="predicted"/>
<dbReference type="Pfam" id="PF00560">
    <property type="entry name" value="LRR_1"/>
    <property type="match status" value="1"/>
</dbReference>
<keyword evidence="4" id="KW-1133">Transmembrane helix</keyword>
<evidence type="ECO:0000313" key="5">
    <source>
        <dbReference type="EMBL" id="KAJ3639428.1"/>
    </source>
</evidence>
<reference evidence="5" key="1">
    <citation type="journal article" date="2023" name="G3 (Bethesda)">
        <title>Whole genome assemblies of Zophobas morio and Tenebrio molitor.</title>
        <authorList>
            <person name="Kaur S."/>
            <person name="Stinson S.A."/>
            <person name="diCenzo G.C."/>
        </authorList>
    </citation>
    <scope>NUCLEOTIDE SEQUENCE</scope>
    <source>
        <strain evidence="5">QUZm001</strain>
    </source>
</reference>
<protein>
    <submittedName>
        <fullName evidence="5">Uncharacterized protein</fullName>
    </submittedName>
</protein>
<feature type="compositionally biased region" description="Basic and acidic residues" evidence="3">
    <location>
        <begin position="447"/>
        <end position="458"/>
    </location>
</feature>
<evidence type="ECO:0000256" key="2">
    <source>
        <dbReference type="ARBA" id="ARBA00022737"/>
    </source>
</evidence>
<dbReference type="PANTHER" id="PTHR24366">
    <property type="entry name" value="IG(IMMUNOGLOBULIN) AND LRR(LEUCINE RICH REPEAT) DOMAINS"/>
    <property type="match status" value="1"/>
</dbReference>
<feature type="compositionally biased region" description="Basic and acidic residues" evidence="3">
    <location>
        <begin position="510"/>
        <end position="520"/>
    </location>
</feature>
<organism evidence="5 6">
    <name type="scientific">Zophobas morio</name>
    <dbReference type="NCBI Taxonomy" id="2755281"/>
    <lineage>
        <taxon>Eukaryota</taxon>
        <taxon>Metazoa</taxon>
        <taxon>Ecdysozoa</taxon>
        <taxon>Arthropoda</taxon>
        <taxon>Hexapoda</taxon>
        <taxon>Insecta</taxon>
        <taxon>Pterygota</taxon>
        <taxon>Neoptera</taxon>
        <taxon>Endopterygota</taxon>
        <taxon>Coleoptera</taxon>
        <taxon>Polyphaga</taxon>
        <taxon>Cucujiformia</taxon>
        <taxon>Tenebrionidae</taxon>
        <taxon>Zophobas</taxon>
    </lineage>
</organism>
<sequence>MTDCNSITVYQVLVQLPSASCNFATANKMKLIVIATTVLHLAWGASIVDITCPDTCTCQIQDEHLETSCVSYEFIKKLIPKQESTIVRLNINDASLVNVDLKLKYLKNLNSLDLSRNTIPALPSQFPYLPKLRNFNISNNQLRDVTFSQLPKNLRIIDLSHNSIANFPKDWSSLKQLEILHFHDNPIDCDCDNLAIYEQLLKGGIVIPESLTCYSPKEFHGRSLNSVNCSLIKENLLNSMLGDQELGSGAEDFDTHEEYSKLAEEDEEFFKAEQLSTEHVEDELEGSGDEGSGFIPILPIPEKPKACHFNCSTPRPIGLDDEKNASPPPSVQEQAKILFEDVILPEQVTTPTTPAPVPEAETEPQKEKERVEIDEMMDKRIINDVETVPTNDTIVSEMERASFENSSSKSVYIIVGLLIAFVSFLLVYYINKKRNQKKRNNRKRNKSHENGFGEEMKPLGKSAEVQKPVEQLNSKLPESAPLLNGQNGKIADENNVKSPPENDEDDLENVELRKPDKEESLTPQPERVTIKAGELPDSVPKTPLLVQRHVNSDGEIVTTAVNSD</sequence>